<dbReference type="AlphaFoldDB" id="U2KF12"/>
<keyword evidence="4" id="KW-0949">S-adenosyl-L-methionine</keyword>
<reference evidence="10 11" key="1">
    <citation type="submission" date="2013-07" db="EMBL/GenBank/DDBJ databases">
        <authorList>
            <person name="Weinstock G."/>
            <person name="Sodergren E."/>
            <person name="Wylie T."/>
            <person name="Fulton L."/>
            <person name="Fulton R."/>
            <person name="Fronick C."/>
            <person name="O'Laughlin M."/>
            <person name="Godfrey J."/>
            <person name="Miner T."/>
            <person name="Herter B."/>
            <person name="Appelbaum E."/>
            <person name="Cordes M."/>
            <person name="Lek S."/>
            <person name="Wollam A."/>
            <person name="Pepin K.H."/>
            <person name="Palsikar V.B."/>
            <person name="Mitreva M."/>
            <person name="Wilson R.K."/>
        </authorList>
    </citation>
    <scope>NUCLEOTIDE SEQUENCE [LARGE SCALE GENOMIC DNA]</scope>
    <source>
        <strain evidence="10 11">ATCC 27760</strain>
    </source>
</reference>
<proteinExistence type="predicted"/>
<dbReference type="InterPro" id="IPR020612">
    <property type="entry name" value="Methylthiotransferase_CS"/>
</dbReference>
<evidence type="ECO:0000256" key="6">
    <source>
        <dbReference type="ARBA" id="ARBA00023004"/>
    </source>
</evidence>
<dbReference type="HOGENOM" id="CLU_018697_1_0_9"/>
<dbReference type="InterPro" id="IPR013848">
    <property type="entry name" value="Methylthiotransferase_N"/>
</dbReference>
<comment type="caution">
    <text evidence="10">The sequence shown here is derived from an EMBL/GenBank/DDBJ whole genome shotgun (WGS) entry which is preliminary data.</text>
</comment>
<dbReference type="SUPFAM" id="SSF102114">
    <property type="entry name" value="Radical SAM enzymes"/>
    <property type="match status" value="1"/>
</dbReference>
<evidence type="ECO:0000256" key="1">
    <source>
        <dbReference type="ARBA" id="ARBA00001966"/>
    </source>
</evidence>
<dbReference type="Pfam" id="PF00919">
    <property type="entry name" value="UPF0004"/>
    <property type="match status" value="1"/>
</dbReference>
<feature type="domain" description="Radical SAM core" evidence="9">
    <location>
        <begin position="138"/>
        <end position="366"/>
    </location>
</feature>
<dbReference type="InterPro" id="IPR007197">
    <property type="entry name" value="rSAM"/>
</dbReference>
<gene>
    <name evidence="10" type="ORF">RUMCAL_02743</name>
</gene>
<keyword evidence="5" id="KW-0479">Metal-binding</keyword>
<dbReference type="InterPro" id="IPR006638">
    <property type="entry name" value="Elp3/MiaA/NifB-like_rSAM"/>
</dbReference>
<comment type="cofactor">
    <cofactor evidence="1">
        <name>[4Fe-4S] cluster</name>
        <dbReference type="ChEBI" id="CHEBI:49883"/>
    </cofactor>
</comment>
<dbReference type="GO" id="GO:0051539">
    <property type="term" value="F:4 iron, 4 sulfur cluster binding"/>
    <property type="evidence" value="ECO:0007669"/>
    <property type="project" value="UniProtKB-KW"/>
</dbReference>
<keyword evidence="3 10" id="KW-0808">Transferase</keyword>
<dbReference type="InterPro" id="IPR006467">
    <property type="entry name" value="MiaB-like_bact"/>
</dbReference>
<dbReference type="CDD" id="cd01335">
    <property type="entry name" value="Radical_SAM"/>
    <property type="match status" value="1"/>
</dbReference>
<dbReference type="PROSITE" id="PS01278">
    <property type="entry name" value="MTTASE_RADICAL"/>
    <property type="match status" value="1"/>
</dbReference>
<dbReference type="PANTHER" id="PTHR43020:SF2">
    <property type="entry name" value="MITOCHONDRIAL TRNA METHYLTHIOTRANSFERASE CDK5RAP1"/>
    <property type="match status" value="1"/>
</dbReference>
<dbReference type="InterPro" id="IPR005839">
    <property type="entry name" value="Methylthiotransferase"/>
</dbReference>
<evidence type="ECO:0000256" key="2">
    <source>
        <dbReference type="ARBA" id="ARBA00022485"/>
    </source>
</evidence>
<dbReference type="SFLD" id="SFLDS00029">
    <property type="entry name" value="Radical_SAM"/>
    <property type="match status" value="1"/>
</dbReference>
<keyword evidence="2" id="KW-0004">4Fe-4S</keyword>
<dbReference type="PROSITE" id="PS51449">
    <property type="entry name" value="MTTASE_N"/>
    <property type="match status" value="1"/>
</dbReference>
<dbReference type="GO" id="GO:0005829">
    <property type="term" value="C:cytosol"/>
    <property type="evidence" value="ECO:0007669"/>
    <property type="project" value="TreeGrafter"/>
</dbReference>
<name>U2KF12_9FIRM</name>
<dbReference type="PROSITE" id="PS51918">
    <property type="entry name" value="RADICAL_SAM"/>
    <property type="match status" value="1"/>
</dbReference>
<dbReference type="InterPro" id="IPR023404">
    <property type="entry name" value="rSAM_horseshoe"/>
</dbReference>
<dbReference type="GO" id="GO:0035597">
    <property type="term" value="F:tRNA-2-methylthio-N(6)-dimethylallyladenosine(37) synthase activity"/>
    <property type="evidence" value="ECO:0007669"/>
    <property type="project" value="TreeGrafter"/>
</dbReference>
<dbReference type="GO" id="GO:0046872">
    <property type="term" value="F:metal ion binding"/>
    <property type="evidence" value="ECO:0007669"/>
    <property type="project" value="UniProtKB-KW"/>
</dbReference>
<dbReference type="InterPro" id="IPR058240">
    <property type="entry name" value="rSAM_sf"/>
</dbReference>
<dbReference type="OrthoDB" id="9805215at2"/>
<evidence type="ECO:0000313" key="11">
    <source>
        <dbReference type="Proteomes" id="UP000016662"/>
    </source>
</evidence>
<keyword evidence="7" id="KW-0411">Iron-sulfur</keyword>
<dbReference type="InterPro" id="IPR038135">
    <property type="entry name" value="Methylthiotransferase_N_sf"/>
</dbReference>
<dbReference type="NCBIfam" id="TIGR00089">
    <property type="entry name" value="MiaB/RimO family radical SAM methylthiotransferase"/>
    <property type="match status" value="1"/>
</dbReference>
<evidence type="ECO:0000259" key="9">
    <source>
        <dbReference type="PROSITE" id="PS51918"/>
    </source>
</evidence>
<evidence type="ECO:0000259" key="8">
    <source>
        <dbReference type="PROSITE" id="PS51449"/>
    </source>
</evidence>
<dbReference type="SMART" id="SM00729">
    <property type="entry name" value="Elp3"/>
    <property type="match status" value="1"/>
</dbReference>
<feature type="domain" description="MTTase N-terminal" evidence="8">
    <location>
        <begin position="1"/>
        <end position="113"/>
    </location>
</feature>
<dbReference type="Gene3D" id="3.80.30.20">
    <property type="entry name" value="tm_1862 like domain"/>
    <property type="match status" value="1"/>
</dbReference>
<accession>U2KF12</accession>
<dbReference type="eggNOG" id="COG0621">
    <property type="taxonomic scope" value="Bacteria"/>
</dbReference>
<dbReference type="PANTHER" id="PTHR43020">
    <property type="entry name" value="CDK5 REGULATORY SUBUNIT-ASSOCIATED PROTEIN 1"/>
    <property type="match status" value="1"/>
</dbReference>
<evidence type="ECO:0000256" key="4">
    <source>
        <dbReference type="ARBA" id="ARBA00022691"/>
    </source>
</evidence>
<dbReference type="EMBL" id="AWVF01000342">
    <property type="protein sequence ID" value="ERJ90852.1"/>
    <property type="molecule type" value="Genomic_DNA"/>
</dbReference>
<keyword evidence="6" id="KW-0408">Iron</keyword>
<dbReference type="SFLD" id="SFLDG01082">
    <property type="entry name" value="B12-binding_domain_containing"/>
    <property type="match status" value="1"/>
</dbReference>
<keyword evidence="11" id="KW-1185">Reference proteome</keyword>
<dbReference type="SFLD" id="SFLDG01061">
    <property type="entry name" value="methylthiotransferase"/>
    <property type="match status" value="1"/>
</dbReference>
<evidence type="ECO:0000256" key="5">
    <source>
        <dbReference type="ARBA" id="ARBA00022723"/>
    </source>
</evidence>
<dbReference type="PATRIC" id="fig|411473.3.peg.2302"/>
<dbReference type="Pfam" id="PF04055">
    <property type="entry name" value="Radical_SAM"/>
    <property type="match status" value="1"/>
</dbReference>
<evidence type="ECO:0000256" key="7">
    <source>
        <dbReference type="ARBA" id="ARBA00023014"/>
    </source>
</evidence>
<dbReference type="Proteomes" id="UP000016662">
    <property type="component" value="Unassembled WGS sequence"/>
</dbReference>
<dbReference type="RefSeq" id="WP_021680924.1">
    <property type="nucleotide sequence ID" value="NZ_KI260315.1"/>
</dbReference>
<protein>
    <submittedName>
        <fullName evidence="10">tRNA methylthiotransferase YqeV</fullName>
    </submittedName>
</protein>
<sequence>MNCYFYTFGCKVNTCETAGMQSLLQNAGYTVVSQPEQADIFLFNSCTVTASGDSRLHHAMRKVRREHPDALLVLTGCYPQAYPEQAAAIPEADLIIGTKHRSRLPALLAQLCQNHARIAAVDSYARQDDFEVLPCDTMPDNTRAFLKIQDGCNCFCSYCIIPYARGRCRSLSLKDVAAGAAAFAKNGYREIVLCGINLGFYGMEWGGSLAEAVECCARTAGVERVRLGSLEPERLTEEQLSRLAALPQFCPQFHLSLQSGCDKTLHAMNRKYDSAEYAEICRRIRRYFPDCAITTDFMVGFPAESEVDFQTSLAFAERMGFAAMHVFRYSPRAGTRAAQFPDQCSGAEKTSRMERAQKAAKTAKENFLKSQIGKEFPVLFERERGDGYHVGHTPNGTVVRISAKNPKKSLRNRVFCVRIVESDAECCYGILTGKSLP</sequence>
<dbReference type="STRING" id="411473.RUMCAL_02743"/>
<evidence type="ECO:0000256" key="3">
    <source>
        <dbReference type="ARBA" id="ARBA00022679"/>
    </source>
</evidence>
<dbReference type="NCBIfam" id="TIGR01579">
    <property type="entry name" value="MiaB-like-C"/>
    <property type="match status" value="1"/>
</dbReference>
<dbReference type="Gene3D" id="3.40.50.12160">
    <property type="entry name" value="Methylthiotransferase, N-terminal domain"/>
    <property type="match status" value="1"/>
</dbReference>
<evidence type="ECO:0000313" key="10">
    <source>
        <dbReference type="EMBL" id="ERJ90852.1"/>
    </source>
</evidence>
<organism evidence="10 11">
    <name type="scientific">Ruminococcus callidus ATCC 27760</name>
    <dbReference type="NCBI Taxonomy" id="411473"/>
    <lineage>
        <taxon>Bacteria</taxon>
        <taxon>Bacillati</taxon>
        <taxon>Bacillota</taxon>
        <taxon>Clostridia</taxon>
        <taxon>Eubacteriales</taxon>
        <taxon>Oscillospiraceae</taxon>
        <taxon>Ruminococcus</taxon>
    </lineage>
</organism>